<gene>
    <name evidence="2" type="ORF">CA12_35540</name>
</gene>
<dbReference type="KEGG" id="acaf:CA12_35540"/>
<accession>A0A517PDM8</accession>
<protein>
    <submittedName>
        <fullName evidence="2">Uncharacterized protein</fullName>
    </submittedName>
</protein>
<dbReference type="EMBL" id="CP036265">
    <property type="protein sequence ID" value="QDT17431.1"/>
    <property type="molecule type" value="Genomic_DNA"/>
</dbReference>
<dbReference type="RefSeq" id="WP_145360303.1">
    <property type="nucleotide sequence ID" value="NZ_CP036265.1"/>
</dbReference>
<proteinExistence type="predicted"/>
<feature type="transmembrane region" description="Helical" evidence="1">
    <location>
        <begin position="32"/>
        <end position="51"/>
    </location>
</feature>
<organism evidence="2 3">
    <name type="scientific">Alienimonas californiensis</name>
    <dbReference type="NCBI Taxonomy" id="2527989"/>
    <lineage>
        <taxon>Bacteria</taxon>
        <taxon>Pseudomonadati</taxon>
        <taxon>Planctomycetota</taxon>
        <taxon>Planctomycetia</taxon>
        <taxon>Planctomycetales</taxon>
        <taxon>Planctomycetaceae</taxon>
        <taxon>Alienimonas</taxon>
    </lineage>
</organism>
<feature type="transmembrane region" description="Helical" evidence="1">
    <location>
        <begin position="57"/>
        <end position="81"/>
    </location>
</feature>
<evidence type="ECO:0000313" key="2">
    <source>
        <dbReference type="EMBL" id="QDT17431.1"/>
    </source>
</evidence>
<dbReference type="Proteomes" id="UP000318741">
    <property type="component" value="Chromosome"/>
</dbReference>
<keyword evidence="1" id="KW-0812">Transmembrane</keyword>
<reference evidence="2 3" key="1">
    <citation type="submission" date="2019-02" db="EMBL/GenBank/DDBJ databases">
        <title>Deep-cultivation of Planctomycetes and their phenomic and genomic characterization uncovers novel biology.</title>
        <authorList>
            <person name="Wiegand S."/>
            <person name="Jogler M."/>
            <person name="Boedeker C."/>
            <person name="Pinto D."/>
            <person name="Vollmers J."/>
            <person name="Rivas-Marin E."/>
            <person name="Kohn T."/>
            <person name="Peeters S.H."/>
            <person name="Heuer A."/>
            <person name="Rast P."/>
            <person name="Oberbeckmann S."/>
            <person name="Bunk B."/>
            <person name="Jeske O."/>
            <person name="Meyerdierks A."/>
            <person name="Storesund J.E."/>
            <person name="Kallscheuer N."/>
            <person name="Luecker S."/>
            <person name="Lage O.M."/>
            <person name="Pohl T."/>
            <person name="Merkel B.J."/>
            <person name="Hornburger P."/>
            <person name="Mueller R.-W."/>
            <person name="Bruemmer F."/>
            <person name="Labrenz M."/>
            <person name="Spormann A.M."/>
            <person name="Op den Camp H."/>
            <person name="Overmann J."/>
            <person name="Amann R."/>
            <person name="Jetten M.S.M."/>
            <person name="Mascher T."/>
            <person name="Medema M.H."/>
            <person name="Devos D.P."/>
            <person name="Kaster A.-K."/>
            <person name="Ovreas L."/>
            <person name="Rohde M."/>
            <person name="Galperin M.Y."/>
            <person name="Jogler C."/>
        </authorList>
    </citation>
    <scope>NUCLEOTIDE SEQUENCE [LARGE SCALE GENOMIC DNA]</scope>
    <source>
        <strain evidence="2 3">CA12</strain>
    </source>
</reference>
<evidence type="ECO:0000313" key="3">
    <source>
        <dbReference type="Proteomes" id="UP000318741"/>
    </source>
</evidence>
<name>A0A517PDM8_9PLAN</name>
<keyword evidence="1" id="KW-1133">Transmembrane helix</keyword>
<dbReference type="AlphaFoldDB" id="A0A517PDM8"/>
<sequence length="89" mass="8959">MDEALPPQPAEPLLEGFAAGEEGRTVAKLLKATALLAYFTAFAATAVALLSGNLGGLAVAAFAAGVGFLLHGASVGLQAIVHLAERTDR</sequence>
<keyword evidence="3" id="KW-1185">Reference proteome</keyword>
<evidence type="ECO:0000256" key="1">
    <source>
        <dbReference type="SAM" id="Phobius"/>
    </source>
</evidence>
<keyword evidence="1" id="KW-0472">Membrane</keyword>